<feature type="region of interest" description="Disordered" evidence="1">
    <location>
        <begin position="627"/>
        <end position="690"/>
    </location>
</feature>
<reference evidence="2 3" key="1">
    <citation type="submission" date="2021-02" db="EMBL/GenBank/DDBJ databases">
        <title>Variation within the Batrachochytrium salamandrivorans European outbreak.</title>
        <authorList>
            <person name="Kelly M."/>
            <person name="Pasmans F."/>
            <person name="Shea T.P."/>
            <person name="Munoz J.F."/>
            <person name="Carranza S."/>
            <person name="Cuomo C.A."/>
            <person name="Martel A."/>
        </authorList>
    </citation>
    <scope>NUCLEOTIDE SEQUENCE [LARGE SCALE GENOMIC DNA]</scope>
    <source>
        <strain evidence="2 3">AMFP18/2</strain>
    </source>
</reference>
<accession>A0ABQ8FET8</accession>
<dbReference type="PANTHER" id="PTHR47718">
    <property type="entry name" value="OS01G0519700 PROTEIN"/>
    <property type="match status" value="1"/>
</dbReference>
<feature type="region of interest" description="Disordered" evidence="1">
    <location>
        <begin position="230"/>
        <end position="258"/>
    </location>
</feature>
<dbReference type="Proteomes" id="UP001648503">
    <property type="component" value="Unassembled WGS sequence"/>
</dbReference>
<name>A0ABQ8FET8_9FUNG</name>
<evidence type="ECO:0000313" key="2">
    <source>
        <dbReference type="EMBL" id="KAH6597084.1"/>
    </source>
</evidence>
<protein>
    <submittedName>
        <fullName evidence="2">Uncharacterized protein</fullName>
    </submittedName>
</protein>
<keyword evidence="3" id="KW-1185">Reference proteome</keyword>
<proteinExistence type="predicted"/>
<organism evidence="2 3">
    <name type="scientific">Batrachochytrium salamandrivorans</name>
    <dbReference type="NCBI Taxonomy" id="1357716"/>
    <lineage>
        <taxon>Eukaryota</taxon>
        <taxon>Fungi</taxon>
        <taxon>Fungi incertae sedis</taxon>
        <taxon>Chytridiomycota</taxon>
        <taxon>Chytridiomycota incertae sedis</taxon>
        <taxon>Chytridiomycetes</taxon>
        <taxon>Rhizophydiales</taxon>
        <taxon>Rhizophydiales incertae sedis</taxon>
        <taxon>Batrachochytrium</taxon>
    </lineage>
</organism>
<dbReference type="PANTHER" id="PTHR47718:SF3">
    <property type="entry name" value="PROTEIN FAR1-RELATED SEQUENCE 5-LIKE"/>
    <property type="match status" value="1"/>
</dbReference>
<comment type="caution">
    <text evidence="2">The sequence shown here is derived from an EMBL/GenBank/DDBJ whole genome shotgun (WGS) entry which is preliminary data.</text>
</comment>
<gene>
    <name evidence="2" type="ORF">BASA50_004687</name>
</gene>
<evidence type="ECO:0000256" key="1">
    <source>
        <dbReference type="SAM" id="MobiDB-lite"/>
    </source>
</evidence>
<sequence>MSENYDQPDHIELSTAVLDQEFSNRDVLIATIKQYFHARNEVVVLDKHSDQRKVTFKCYFGGQYRNGLNLADDTRKRQTGKTQWTTTKEIYNEKSDRKSRILDGRSPIQALYDEISSGDFIFNVMVDSNGALSGLFFCHEKSAELARRFNIVFIMDCTYKTNRFGMPLLNIVGVTGPPIALLMPDLLSFATRQSQCMFGHFSHLSSLPSHQLLWISRHINNATLVKVSMSHAPTPSKGSPKPLSEAPVSCPNSPISRPTTMSMLDEMSRVLEKTSQEHREFEKTMINKLDTLTDNVSQQIVSLVSSFQTALSSIEAKVDSLVQGVDNVRTEVEGTRVDIDTVVEGADSEMCSVKEYLKAVASSSAIIMSKLEVLGSSPHVPQFLNQPSYAMMASHPPVNTPTTRTAVRKPSAVTVAAPASLVPPVKITRGGILNTPLPTMSHQAARVLLRTEPEQQASVTARFQKHQAATRSQILPPAALPDIENAHKCRILILQMPRTMPFKEVRDILRPFCTTNCIWDMCWLDSTRLQIIIDDHEVMRLRGSAFQLGNITCAAIADPRAAPFPSATAEEKNISMKIWVGKQVQTILRPATLPRTRKFLYDAIQASGEVAVQHAAKLAENIFRPTPHGAALPRVKKRPSQVGVTGVQPEKEKSTNQLTPCVSEDPTSSEEHWCDMDESNPEPNLDGPHE</sequence>
<evidence type="ECO:0000313" key="3">
    <source>
        <dbReference type="Proteomes" id="UP001648503"/>
    </source>
</evidence>
<dbReference type="EMBL" id="JAFCIX010000162">
    <property type="protein sequence ID" value="KAH6597084.1"/>
    <property type="molecule type" value="Genomic_DNA"/>
</dbReference>